<evidence type="ECO:0000313" key="4">
    <source>
        <dbReference type="Proteomes" id="UP000234483"/>
    </source>
</evidence>
<dbReference type="InterPro" id="IPR003779">
    <property type="entry name" value="CMD-like"/>
</dbReference>
<dbReference type="RefSeq" id="WP_101715013.1">
    <property type="nucleotide sequence ID" value="NZ_CP026100.1"/>
</dbReference>
<reference evidence="2 5" key="2">
    <citation type="submission" date="2018-01" db="EMBL/GenBank/DDBJ databases">
        <title>Complete genome sequence of Caulobacter flavus RHGG3.</title>
        <authorList>
            <person name="Yang E."/>
        </authorList>
    </citation>
    <scope>NUCLEOTIDE SEQUENCE [LARGE SCALE GENOMIC DNA]</scope>
    <source>
        <strain evidence="2 5">RHGG3</strain>
    </source>
</reference>
<dbReference type="InterPro" id="IPR004675">
    <property type="entry name" value="AhpD_core"/>
</dbReference>
<evidence type="ECO:0000313" key="2">
    <source>
        <dbReference type="EMBL" id="AYV46610.1"/>
    </source>
</evidence>
<evidence type="ECO:0000259" key="1">
    <source>
        <dbReference type="Pfam" id="PF02627"/>
    </source>
</evidence>
<sequence length="143" mass="15820">MSDTAPFRHDKNVPAVYQAFVAAEGAVVAAGIDPRLMHLLKLRASQLNDCAFCVKMHSKEARDDGETNERLDRLTVWRHVADYTPAEKAALAWTEALTQLPTKVDLAPLRADLRAHYSEVEASALTALTAMINLWNRLGVSVH</sequence>
<protein>
    <submittedName>
        <fullName evidence="3">Alkylhydroperoxidase</fullName>
    </submittedName>
</protein>
<evidence type="ECO:0000313" key="5">
    <source>
        <dbReference type="Proteomes" id="UP000281192"/>
    </source>
</evidence>
<reference evidence="3 4" key="1">
    <citation type="submission" date="2017-12" db="EMBL/GenBank/DDBJ databases">
        <title>The genome sequence of Caulobacter flavus CGMCC1 15093.</title>
        <authorList>
            <person name="Gao J."/>
            <person name="Mao X."/>
            <person name="Sun J."/>
        </authorList>
    </citation>
    <scope>NUCLEOTIDE SEQUENCE [LARGE SCALE GENOMIC DNA]</scope>
    <source>
        <strain evidence="3 4">CGMCC1 15093</strain>
    </source>
</reference>
<dbReference type="InterPro" id="IPR029032">
    <property type="entry name" value="AhpD-like"/>
</dbReference>
<feature type="domain" description="Carboxymuconolactone decarboxylase-like" evidence="1">
    <location>
        <begin position="14"/>
        <end position="96"/>
    </location>
</feature>
<dbReference type="EMBL" id="CP026100">
    <property type="protein sequence ID" value="AYV46610.1"/>
    <property type="molecule type" value="Genomic_DNA"/>
</dbReference>
<dbReference type="Proteomes" id="UP000234483">
    <property type="component" value="Unassembled WGS sequence"/>
</dbReference>
<dbReference type="NCBIfam" id="TIGR00778">
    <property type="entry name" value="ahpD_dom"/>
    <property type="match status" value="1"/>
</dbReference>
<dbReference type="KEGG" id="cfh:C1707_10235"/>
<dbReference type="PANTHER" id="PTHR34846:SF10">
    <property type="entry name" value="CYTOPLASMIC PROTEIN"/>
    <property type="match status" value="1"/>
</dbReference>
<dbReference type="Gene3D" id="1.20.1290.10">
    <property type="entry name" value="AhpD-like"/>
    <property type="match status" value="1"/>
</dbReference>
<dbReference type="Proteomes" id="UP000281192">
    <property type="component" value="Chromosome"/>
</dbReference>
<dbReference type="PANTHER" id="PTHR34846">
    <property type="entry name" value="4-CARBOXYMUCONOLACTONE DECARBOXYLASE FAMILY PROTEIN (AFU_ORTHOLOGUE AFUA_6G11590)"/>
    <property type="match status" value="1"/>
</dbReference>
<keyword evidence="3" id="KW-0575">Peroxidase</keyword>
<organism evidence="3 4">
    <name type="scientific">Caulobacter flavus</name>
    <dbReference type="NCBI Taxonomy" id="1679497"/>
    <lineage>
        <taxon>Bacteria</taxon>
        <taxon>Pseudomonadati</taxon>
        <taxon>Pseudomonadota</taxon>
        <taxon>Alphaproteobacteria</taxon>
        <taxon>Caulobacterales</taxon>
        <taxon>Caulobacteraceae</taxon>
        <taxon>Caulobacter</taxon>
    </lineage>
</organism>
<keyword evidence="5" id="KW-1185">Reference proteome</keyword>
<name>A0A2N5CN30_9CAUL</name>
<gene>
    <name evidence="2" type="ORF">C1707_10235</name>
    <name evidence="3" type="ORF">CFHF_21710</name>
</gene>
<accession>A0A2N5CN30</accession>
<dbReference type="Pfam" id="PF02627">
    <property type="entry name" value="CMD"/>
    <property type="match status" value="1"/>
</dbReference>
<evidence type="ECO:0000313" key="3">
    <source>
        <dbReference type="EMBL" id="PLR07846.1"/>
    </source>
</evidence>
<dbReference type="GO" id="GO:0051920">
    <property type="term" value="F:peroxiredoxin activity"/>
    <property type="evidence" value="ECO:0007669"/>
    <property type="project" value="InterPro"/>
</dbReference>
<dbReference type="AlphaFoldDB" id="A0A2N5CN30"/>
<dbReference type="OrthoDB" id="9801997at2"/>
<dbReference type="EMBL" id="PJRQ01000044">
    <property type="protein sequence ID" value="PLR07846.1"/>
    <property type="molecule type" value="Genomic_DNA"/>
</dbReference>
<keyword evidence="3" id="KW-0560">Oxidoreductase</keyword>
<proteinExistence type="predicted"/>
<dbReference type="SUPFAM" id="SSF69118">
    <property type="entry name" value="AhpD-like"/>
    <property type="match status" value="1"/>
</dbReference>